<comment type="caution">
    <text evidence="2">The sequence shown here is derived from an EMBL/GenBank/DDBJ whole genome shotgun (WGS) entry which is preliminary data.</text>
</comment>
<keyword evidence="1" id="KW-0472">Membrane</keyword>
<proteinExistence type="predicted"/>
<sequence length="114" mass="12688">MAAGRLQTKIFFSLVLVLIIGGYTLYEMRNVILGPTVSISSPATGTRSTEQLITVEGIARNISRISLNDRPIFVDESGVFKEQLLLPFGYSIMTLKASDRFGRETIKTLELVYQ</sequence>
<evidence type="ECO:0000256" key="1">
    <source>
        <dbReference type="SAM" id="Phobius"/>
    </source>
</evidence>
<dbReference type="InterPro" id="IPR013783">
    <property type="entry name" value="Ig-like_fold"/>
</dbReference>
<keyword evidence="1" id="KW-0812">Transmembrane</keyword>
<organism evidence="2 3">
    <name type="scientific">Candidatus Kaiserbacteria bacterium CG10_big_fil_rev_8_21_14_0_10_49_17</name>
    <dbReference type="NCBI Taxonomy" id="1974609"/>
    <lineage>
        <taxon>Bacteria</taxon>
        <taxon>Candidatus Kaiseribacteriota</taxon>
    </lineage>
</organism>
<evidence type="ECO:0000313" key="3">
    <source>
        <dbReference type="Proteomes" id="UP000228809"/>
    </source>
</evidence>
<evidence type="ECO:0000313" key="2">
    <source>
        <dbReference type="EMBL" id="PIT90925.1"/>
    </source>
</evidence>
<feature type="transmembrane region" description="Helical" evidence="1">
    <location>
        <begin position="6"/>
        <end position="26"/>
    </location>
</feature>
<evidence type="ECO:0008006" key="4">
    <source>
        <dbReference type="Google" id="ProtNLM"/>
    </source>
</evidence>
<dbReference type="EMBL" id="PFBJ01000018">
    <property type="protein sequence ID" value="PIT90925.1"/>
    <property type="molecule type" value="Genomic_DNA"/>
</dbReference>
<protein>
    <recommendedName>
        <fullName evidence="4">IPT/TIG domain-containing protein</fullName>
    </recommendedName>
</protein>
<keyword evidence="1" id="KW-1133">Transmembrane helix</keyword>
<gene>
    <name evidence="2" type="ORF">COU17_03130</name>
</gene>
<dbReference type="Gene3D" id="2.60.40.10">
    <property type="entry name" value="Immunoglobulins"/>
    <property type="match status" value="1"/>
</dbReference>
<accession>A0A2M6WDV7</accession>
<dbReference type="Proteomes" id="UP000228809">
    <property type="component" value="Unassembled WGS sequence"/>
</dbReference>
<reference evidence="3" key="1">
    <citation type="submission" date="2017-09" db="EMBL/GenBank/DDBJ databases">
        <title>Depth-based differentiation of microbial function through sediment-hosted aquifers and enrichment of novel symbionts in the deep terrestrial subsurface.</title>
        <authorList>
            <person name="Probst A.J."/>
            <person name="Ladd B."/>
            <person name="Jarett J.K."/>
            <person name="Geller-Mcgrath D.E."/>
            <person name="Sieber C.M.K."/>
            <person name="Emerson J.B."/>
            <person name="Anantharaman K."/>
            <person name="Thomas B.C."/>
            <person name="Malmstrom R."/>
            <person name="Stieglmeier M."/>
            <person name="Klingl A."/>
            <person name="Woyke T."/>
            <person name="Ryan C.M."/>
            <person name="Banfield J.F."/>
        </authorList>
    </citation>
    <scope>NUCLEOTIDE SEQUENCE [LARGE SCALE GENOMIC DNA]</scope>
</reference>
<dbReference type="Pfam" id="PF09136">
    <property type="entry name" value="Glucodextran_B"/>
    <property type="match status" value="1"/>
</dbReference>
<name>A0A2M6WDV7_9BACT</name>
<dbReference type="AlphaFoldDB" id="A0A2M6WDV7"/>